<dbReference type="Pfam" id="PF02452">
    <property type="entry name" value="PemK_toxin"/>
    <property type="match status" value="1"/>
</dbReference>
<reference evidence="3" key="1">
    <citation type="submission" date="2019-05" db="EMBL/GenBank/DDBJ databases">
        <title>Whole genome sequencing of Pseudanabaena catenata USMAC16.</title>
        <authorList>
            <person name="Khan Z."/>
            <person name="Omar W.M."/>
            <person name="Convey P."/>
            <person name="Merican F."/>
            <person name="Najimudin N."/>
        </authorList>
    </citation>
    <scope>NUCLEOTIDE SEQUENCE</scope>
    <source>
        <strain evidence="3">USMAC16</strain>
    </source>
</reference>
<comment type="caution">
    <text evidence="3">The sequence shown here is derived from an EMBL/GenBank/DDBJ whole genome shotgun (WGS) entry which is preliminary data.</text>
</comment>
<dbReference type="SUPFAM" id="SSF50118">
    <property type="entry name" value="Cell growth inhibitor/plasmid maintenance toxic component"/>
    <property type="match status" value="1"/>
</dbReference>
<dbReference type="GO" id="GO:0016075">
    <property type="term" value="P:rRNA catabolic process"/>
    <property type="evidence" value="ECO:0007669"/>
    <property type="project" value="TreeGrafter"/>
</dbReference>
<dbReference type="Gene3D" id="2.30.30.110">
    <property type="match status" value="1"/>
</dbReference>
<evidence type="ECO:0000256" key="2">
    <source>
        <dbReference type="ARBA" id="ARBA00022649"/>
    </source>
</evidence>
<keyword evidence="3" id="KW-0378">Hydrolase</keyword>
<comment type="similarity">
    <text evidence="1">Belongs to the PemK/MazF family.</text>
</comment>
<dbReference type="PANTHER" id="PTHR33988">
    <property type="entry name" value="ENDORIBONUCLEASE MAZF-RELATED"/>
    <property type="match status" value="1"/>
</dbReference>
<name>A0A9X4MDB1_9CYAN</name>
<evidence type="ECO:0000313" key="4">
    <source>
        <dbReference type="Proteomes" id="UP001152872"/>
    </source>
</evidence>
<dbReference type="GO" id="GO:0003677">
    <property type="term" value="F:DNA binding"/>
    <property type="evidence" value="ECO:0007669"/>
    <property type="project" value="InterPro"/>
</dbReference>
<dbReference type="Proteomes" id="UP001152872">
    <property type="component" value="Unassembled WGS sequence"/>
</dbReference>
<keyword evidence="2" id="KW-1277">Toxin-antitoxin system</keyword>
<dbReference type="InterPro" id="IPR003477">
    <property type="entry name" value="PemK-like"/>
</dbReference>
<dbReference type="PANTHER" id="PTHR33988:SF2">
    <property type="entry name" value="ENDORIBONUCLEASE MAZF"/>
    <property type="match status" value="1"/>
</dbReference>
<evidence type="ECO:0000256" key="1">
    <source>
        <dbReference type="ARBA" id="ARBA00007521"/>
    </source>
</evidence>
<organism evidence="3 4">
    <name type="scientific">Pseudanabaena catenata USMAC16</name>
    <dbReference type="NCBI Taxonomy" id="1855837"/>
    <lineage>
        <taxon>Bacteria</taxon>
        <taxon>Bacillati</taxon>
        <taxon>Cyanobacteriota</taxon>
        <taxon>Cyanophyceae</taxon>
        <taxon>Pseudanabaenales</taxon>
        <taxon>Pseudanabaenaceae</taxon>
        <taxon>Pseudanabaena</taxon>
    </lineage>
</organism>
<gene>
    <name evidence="3" type="ORF">FEV09_21835</name>
</gene>
<dbReference type="GO" id="GO:0006402">
    <property type="term" value="P:mRNA catabolic process"/>
    <property type="evidence" value="ECO:0007669"/>
    <property type="project" value="TreeGrafter"/>
</dbReference>
<dbReference type="EC" id="3.1.-.-" evidence="3"/>
<evidence type="ECO:0000313" key="3">
    <source>
        <dbReference type="EMBL" id="MDG3497185.1"/>
    </source>
</evidence>
<accession>A0A9X4MDB1</accession>
<dbReference type="AlphaFoldDB" id="A0A9X4MDB1"/>
<proteinExistence type="inferred from homology"/>
<dbReference type="EMBL" id="VBTY01000295">
    <property type="protein sequence ID" value="MDG3497185.1"/>
    <property type="molecule type" value="Genomic_DNA"/>
</dbReference>
<protein>
    <submittedName>
        <fullName evidence="3">Type II toxin-antitoxin system PemK/MazF family toxin</fullName>
        <ecNumber evidence="3">3.1.-.-</ecNumber>
    </submittedName>
</protein>
<keyword evidence="4" id="KW-1185">Reference proteome</keyword>
<dbReference type="RefSeq" id="WP_009629393.1">
    <property type="nucleotide sequence ID" value="NZ_VBTY01000295.1"/>
</dbReference>
<sequence>MQQKNIKRGDVVLLVFPNSDLSTAKIRPAAIVQANNLQTGLPQVIVAMITSRVVRSMHPSRILIPLNTLSGKQSGLLTDSVVMTDNLTTVNISAIYSTIGFLPTLEIDRALKHTLGI</sequence>
<dbReference type="InterPro" id="IPR011067">
    <property type="entry name" value="Plasmid_toxin/cell-grow_inhib"/>
</dbReference>
<dbReference type="GO" id="GO:0016787">
    <property type="term" value="F:hydrolase activity"/>
    <property type="evidence" value="ECO:0007669"/>
    <property type="project" value="UniProtKB-KW"/>
</dbReference>
<dbReference type="GO" id="GO:0004521">
    <property type="term" value="F:RNA endonuclease activity"/>
    <property type="evidence" value="ECO:0007669"/>
    <property type="project" value="TreeGrafter"/>
</dbReference>